<name>A0A1E3GN33_9HYPH</name>
<feature type="region of interest" description="Disordered" evidence="1">
    <location>
        <begin position="1"/>
        <end position="44"/>
    </location>
</feature>
<proteinExistence type="predicted"/>
<dbReference type="Proteomes" id="UP000094622">
    <property type="component" value="Unassembled WGS sequence"/>
</dbReference>
<evidence type="ECO:0000313" key="3">
    <source>
        <dbReference type="Proteomes" id="UP000094622"/>
    </source>
</evidence>
<dbReference type="EMBL" id="MCRJ01000282">
    <property type="protein sequence ID" value="ODN65462.1"/>
    <property type="molecule type" value="Genomic_DNA"/>
</dbReference>
<feature type="compositionally biased region" description="Polar residues" evidence="1">
    <location>
        <begin position="81"/>
        <end position="90"/>
    </location>
</feature>
<protein>
    <submittedName>
        <fullName evidence="2">Uncharacterized protein</fullName>
    </submittedName>
</protein>
<evidence type="ECO:0000313" key="2">
    <source>
        <dbReference type="EMBL" id="ODN65462.1"/>
    </source>
</evidence>
<accession>A0A1E3GN33</accession>
<reference evidence="2 3" key="1">
    <citation type="submission" date="2016-07" db="EMBL/GenBank/DDBJ databases">
        <title>Draft Genome Sequence of Methylobrevis pamukkalensis PK2.</title>
        <authorList>
            <person name="Vasilenko O.V."/>
            <person name="Doronina N.V."/>
            <person name="Shmareva M.N."/>
            <person name="Tarlachkov S.V."/>
            <person name="Mustakhimov I."/>
            <person name="Trotsenko Y.A."/>
        </authorList>
    </citation>
    <scope>NUCLEOTIDE SEQUENCE [LARGE SCALE GENOMIC DNA]</scope>
    <source>
        <strain evidence="2 3">PK2</strain>
    </source>
</reference>
<organism evidence="2 3">
    <name type="scientific">Methylobrevis pamukkalensis</name>
    <dbReference type="NCBI Taxonomy" id="1439726"/>
    <lineage>
        <taxon>Bacteria</taxon>
        <taxon>Pseudomonadati</taxon>
        <taxon>Pseudomonadota</taxon>
        <taxon>Alphaproteobacteria</taxon>
        <taxon>Hyphomicrobiales</taxon>
        <taxon>Pleomorphomonadaceae</taxon>
        <taxon>Methylobrevis</taxon>
    </lineage>
</organism>
<keyword evidence="3" id="KW-1185">Reference proteome</keyword>
<gene>
    <name evidence="2" type="ORF">A6302_04532</name>
</gene>
<evidence type="ECO:0000256" key="1">
    <source>
        <dbReference type="SAM" id="MobiDB-lite"/>
    </source>
</evidence>
<sequence length="90" mass="9172">MSPGVRLAGSPTSRAATAVPCLREEGVSSAPRRGITSRRAPSSASWLALTPVSTMPMRMSAAQADMARAGKATERGAAHSGPSQVAQPGR</sequence>
<comment type="caution">
    <text evidence="2">The sequence shown here is derived from an EMBL/GenBank/DDBJ whole genome shotgun (WGS) entry which is preliminary data.</text>
</comment>
<feature type="region of interest" description="Disordered" evidence="1">
    <location>
        <begin position="61"/>
        <end position="90"/>
    </location>
</feature>
<dbReference type="AlphaFoldDB" id="A0A1E3GN33"/>